<sequence>MPSVKNPNRLSKNRMAAQAAKKRKTRQKLNEAARTKISKADASRGARPGLLPTSGPKARLSAKKARKLDKKLGYALKRKMEADGEAEMKDASLGETEAREDEDMAGIE</sequence>
<proteinExistence type="predicted"/>
<feature type="compositionally biased region" description="Basic and acidic residues" evidence="1">
    <location>
        <begin position="28"/>
        <end position="44"/>
    </location>
</feature>
<reference evidence="2 3" key="1">
    <citation type="journal article" date="2015" name="BMC Genomics">
        <title>Gene expression during zombie ant biting behavior reflects the complexity underlying fungal parasitic behavioral manipulation.</title>
        <authorList>
            <person name="de Bekker C."/>
            <person name="Ohm R.A."/>
            <person name="Loreto R.G."/>
            <person name="Sebastian A."/>
            <person name="Albert I."/>
            <person name="Merrow M."/>
            <person name="Brachmann A."/>
            <person name="Hughes D.P."/>
        </authorList>
    </citation>
    <scope>NUCLEOTIDE SEQUENCE [LARGE SCALE GENOMIC DNA]</scope>
    <source>
        <strain evidence="2 3">SC16a</strain>
    </source>
</reference>
<dbReference type="OrthoDB" id="5422107at2759"/>
<feature type="region of interest" description="Disordered" evidence="1">
    <location>
        <begin position="80"/>
        <end position="108"/>
    </location>
</feature>
<feature type="region of interest" description="Disordered" evidence="1">
    <location>
        <begin position="1"/>
        <end position="66"/>
    </location>
</feature>
<keyword evidence="3" id="KW-1185">Reference proteome</keyword>
<feature type="compositionally biased region" description="Acidic residues" evidence="1">
    <location>
        <begin position="98"/>
        <end position="108"/>
    </location>
</feature>
<evidence type="ECO:0000313" key="3">
    <source>
        <dbReference type="Proteomes" id="UP000037136"/>
    </source>
</evidence>
<protein>
    <recommendedName>
        <fullName evidence="4">Ribosome biogenesis protein ALB1</fullName>
    </recommendedName>
</protein>
<dbReference type="AlphaFoldDB" id="A0A2A9PP12"/>
<accession>A0A2A9PP12</accession>
<comment type="caution">
    <text evidence="2">The sequence shown here is derived from an EMBL/GenBank/DDBJ whole genome shotgun (WGS) entry which is preliminary data.</text>
</comment>
<feature type="compositionally biased region" description="Polar residues" evidence="1">
    <location>
        <begin position="1"/>
        <end position="10"/>
    </location>
</feature>
<evidence type="ECO:0008006" key="4">
    <source>
        <dbReference type="Google" id="ProtNLM"/>
    </source>
</evidence>
<organism evidence="2 3">
    <name type="scientific">Ophiocordyceps unilateralis</name>
    <name type="common">Zombie-ant fungus</name>
    <name type="synonym">Torrubia unilateralis</name>
    <dbReference type="NCBI Taxonomy" id="268505"/>
    <lineage>
        <taxon>Eukaryota</taxon>
        <taxon>Fungi</taxon>
        <taxon>Dikarya</taxon>
        <taxon>Ascomycota</taxon>
        <taxon>Pezizomycotina</taxon>
        <taxon>Sordariomycetes</taxon>
        <taxon>Hypocreomycetidae</taxon>
        <taxon>Hypocreales</taxon>
        <taxon>Ophiocordycipitaceae</taxon>
        <taxon>Ophiocordyceps</taxon>
    </lineage>
</organism>
<name>A0A2A9PP12_OPHUN</name>
<evidence type="ECO:0000313" key="2">
    <source>
        <dbReference type="EMBL" id="PFH62620.1"/>
    </source>
</evidence>
<gene>
    <name evidence="2" type="ORF">XA68_12872</name>
</gene>
<dbReference type="EMBL" id="LAZP02000023">
    <property type="protein sequence ID" value="PFH62620.1"/>
    <property type="molecule type" value="Genomic_DNA"/>
</dbReference>
<dbReference type="Proteomes" id="UP000037136">
    <property type="component" value="Unassembled WGS sequence"/>
</dbReference>
<evidence type="ECO:0000256" key="1">
    <source>
        <dbReference type="SAM" id="MobiDB-lite"/>
    </source>
</evidence>
<reference evidence="2 3" key="2">
    <citation type="journal article" date="2017" name="Sci. Rep.">
        <title>Ant-infecting Ophiocordyceps genomes reveal a high diversity of potential behavioral manipulation genes and a possible major role for enterotoxins.</title>
        <authorList>
            <person name="de Bekker C."/>
            <person name="Ohm R.A."/>
            <person name="Evans H.C."/>
            <person name="Brachmann A."/>
            <person name="Hughes D.P."/>
        </authorList>
    </citation>
    <scope>NUCLEOTIDE SEQUENCE [LARGE SCALE GENOMIC DNA]</scope>
    <source>
        <strain evidence="2 3">SC16a</strain>
    </source>
</reference>
<feature type="compositionally biased region" description="Basic and acidic residues" evidence="1">
    <location>
        <begin position="80"/>
        <end position="92"/>
    </location>
</feature>